<dbReference type="EMBL" id="SLYC01000016">
    <property type="protein sequence ID" value="TCQ02391.1"/>
    <property type="molecule type" value="Genomic_DNA"/>
</dbReference>
<dbReference type="Pfam" id="PF04205">
    <property type="entry name" value="FMN_bind"/>
    <property type="match status" value="1"/>
</dbReference>
<sequence length="117" mass="12334">MDKKQIVAIILMPLLAIGILFGASALNPEAQAEFYEGVGKGYYGDIKVRVGVVEDKIHSIEIVEISDTPGFGDSAAQTVAGRIIEAQSTEVDIVSGATLSSRGTIEAVNNALENVEK</sequence>
<organism evidence="2 3">
    <name type="scientific">Serpentinicella alkaliphila</name>
    <dbReference type="NCBI Taxonomy" id="1734049"/>
    <lineage>
        <taxon>Bacteria</taxon>
        <taxon>Bacillati</taxon>
        <taxon>Bacillota</taxon>
        <taxon>Clostridia</taxon>
        <taxon>Peptostreptococcales</taxon>
        <taxon>Natronincolaceae</taxon>
        <taxon>Serpentinicella</taxon>
    </lineage>
</organism>
<comment type="caution">
    <text evidence="2">The sequence shown here is derived from an EMBL/GenBank/DDBJ whole genome shotgun (WGS) entry which is preliminary data.</text>
</comment>
<name>A0A4R2TGV4_9FIRM</name>
<dbReference type="GO" id="GO:0010181">
    <property type="term" value="F:FMN binding"/>
    <property type="evidence" value="ECO:0007669"/>
    <property type="project" value="InterPro"/>
</dbReference>
<dbReference type="InterPro" id="IPR007329">
    <property type="entry name" value="FMN-bd"/>
</dbReference>
<dbReference type="RefSeq" id="WP_165913679.1">
    <property type="nucleotide sequence ID" value="NZ_CP058648.1"/>
</dbReference>
<proteinExistence type="predicted"/>
<dbReference type="SMART" id="SM00900">
    <property type="entry name" value="FMN_bind"/>
    <property type="match status" value="1"/>
</dbReference>
<accession>A0A4R2TGV4</accession>
<dbReference type="Gene3D" id="3.90.1010.20">
    <property type="match status" value="1"/>
</dbReference>
<dbReference type="Proteomes" id="UP000295504">
    <property type="component" value="Unassembled WGS sequence"/>
</dbReference>
<evidence type="ECO:0000313" key="3">
    <source>
        <dbReference type="Proteomes" id="UP000295504"/>
    </source>
</evidence>
<evidence type="ECO:0000259" key="1">
    <source>
        <dbReference type="SMART" id="SM00900"/>
    </source>
</evidence>
<feature type="domain" description="FMN-binding" evidence="1">
    <location>
        <begin position="41"/>
        <end position="115"/>
    </location>
</feature>
<reference evidence="2 3" key="1">
    <citation type="submission" date="2019-03" db="EMBL/GenBank/DDBJ databases">
        <title>Genomic Encyclopedia of Type Strains, Phase IV (KMG-IV): sequencing the most valuable type-strain genomes for metagenomic binning, comparative biology and taxonomic classification.</title>
        <authorList>
            <person name="Goeker M."/>
        </authorList>
    </citation>
    <scope>NUCLEOTIDE SEQUENCE [LARGE SCALE GENOMIC DNA]</scope>
    <source>
        <strain evidence="2 3">DSM 100013</strain>
    </source>
</reference>
<dbReference type="GO" id="GO:0016020">
    <property type="term" value="C:membrane"/>
    <property type="evidence" value="ECO:0007669"/>
    <property type="project" value="InterPro"/>
</dbReference>
<protein>
    <submittedName>
        <fullName evidence="2">FMN-binding protein</fullName>
    </submittedName>
</protein>
<dbReference type="AlphaFoldDB" id="A0A4R2TGV4"/>
<gene>
    <name evidence="2" type="ORF">EDD79_101637</name>
</gene>
<evidence type="ECO:0000313" key="2">
    <source>
        <dbReference type="EMBL" id="TCQ02391.1"/>
    </source>
</evidence>
<keyword evidence="3" id="KW-1185">Reference proteome</keyword>